<feature type="transmembrane region" description="Helical" evidence="8">
    <location>
        <begin position="295"/>
        <end position="311"/>
    </location>
</feature>
<dbReference type="EMBL" id="MU863902">
    <property type="protein sequence ID" value="KAK4201919.1"/>
    <property type="molecule type" value="Genomic_DNA"/>
</dbReference>
<evidence type="ECO:0000256" key="7">
    <source>
        <dbReference type="ARBA" id="ARBA00023136"/>
    </source>
</evidence>
<evidence type="ECO:0000313" key="10">
    <source>
        <dbReference type="EMBL" id="KAK4201919.1"/>
    </source>
</evidence>
<gene>
    <name evidence="10" type="ORF">QBC40DRAFT_322801</name>
</gene>
<evidence type="ECO:0000256" key="1">
    <source>
        <dbReference type="ARBA" id="ARBA00004141"/>
    </source>
</evidence>
<dbReference type="GO" id="GO:0008374">
    <property type="term" value="F:O-acyltransferase activity"/>
    <property type="evidence" value="ECO:0007669"/>
    <property type="project" value="InterPro"/>
</dbReference>
<name>A0AAN6XJT2_9PEZI</name>
<dbReference type="Pfam" id="PF13813">
    <property type="entry name" value="MBOAT_2"/>
    <property type="match status" value="1"/>
</dbReference>
<feature type="transmembrane region" description="Helical" evidence="8">
    <location>
        <begin position="124"/>
        <end position="150"/>
    </location>
</feature>
<feature type="transmembrane region" description="Helical" evidence="8">
    <location>
        <begin position="31"/>
        <end position="53"/>
    </location>
</feature>
<dbReference type="AlphaFoldDB" id="A0AAN6XJT2"/>
<evidence type="ECO:0000256" key="4">
    <source>
        <dbReference type="ARBA" id="ARBA00022679"/>
    </source>
</evidence>
<sequence>MGTAALTPLLFFALSSLITIWALGQKQCIRGLSLLPTWLFNLLSLSSCRHLTWPGGMNSTYAILIIYYFFHTLQILILDYHPPRSTSFINRYKLWNNPRRVEARSLFSLRNSPKSRLSFALKQCFKIFALFTTDAYLIQGVISTAVFAGAKPSDFAPYYELLLFRPLTGQQAVVRAVISMSWIWTASYLLETSHCILSILFVALLRWDEPEEWPSIWGHPRYATSVRGFWGKTWNRITIPTFAFYAQHVLDKFGIGRKSGLGKIVLPFLIFFMSGLSHGLAGWAVGDVALERDMLFFMINFLACACESWVGKTRWWKDSKRRMPSWLLKMAGFLYVCGFFFMVVPLWLYPKIYGALGS</sequence>
<dbReference type="GO" id="GO:0006629">
    <property type="term" value="P:lipid metabolic process"/>
    <property type="evidence" value="ECO:0007669"/>
    <property type="project" value="InterPro"/>
</dbReference>
<proteinExistence type="inferred from homology"/>
<dbReference type="Proteomes" id="UP001303160">
    <property type="component" value="Unassembled WGS sequence"/>
</dbReference>
<evidence type="ECO:0000256" key="5">
    <source>
        <dbReference type="ARBA" id="ARBA00022692"/>
    </source>
</evidence>
<dbReference type="InterPro" id="IPR044851">
    <property type="entry name" value="Wax_synthase"/>
</dbReference>
<reference evidence="10" key="1">
    <citation type="journal article" date="2023" name="Mol. Phylogenet. Evol.">
        <title>Genome-scale phylogeny and comparative genomics of the fungal order Sordariales.</title>
        <authorList>
            <person name="Hensen N."/>
            <person name="Bonometti L."/>
            <person name="Westerberg I."/>
            <person name="Brannstrom I.O."/>
            <person name="Guillou S."/>
            <person name="Cros-Aarteil S."/>
            <person name="Calhoun S."/>
            <person name="Haridas S."/>
            <person name="Kuo A."/>
            <person name="Mondo S."/>
            <person name="Pangilinan J."/>
            <person name="Riley R."/>
            <person name="LaButti K."/>
            <person name="Andreopoulos B."/>
            <person name="Lipzen A."/>
            <person name="Chen C."/>
            <person name="Yan M."/>
            <person name="Daum C."/>
            <person name="Ng V."/>
            <person name="Clum A."/>
            <person name="Steindorff A."/>
            <person name="Ohm R.A."/>
            <person name="Martin F."/>
            <person name="Silar P."/>
            <person name="Natvig D.O."/>
            <person name="Lalanne C."/>
            <person name="Gautier V."/>
            <person name="Ament-Velasquez S.L."/>
            <person name="Kruys A."/>
            <person name="Hutchinson M.I."/>
            <person name="Powell A.J."/>
            <person name="Barry K."/>
            <person name="Miller A.N."/>
            <person name="Grigoriev I.V."/>
            <person name="Debuchy R."/>
            <person name="Gladieux P."/>
            <person name="Hiltunen Thoren M."/>
            <person name="Johannesson H."/>
        </authorList>
    </citation>
    <scope>NUCLEOTIDE SEQUENCE</scope>
    <source>
        <strain evidence="10">CBS 315.58</strain>
    </source>
</reference>
<keyword evidence="6 8" id="KW-1133">Transmembrane helix</keyword>
<evidence type="ECO:0000259" key="9">
    <source>
        <dbReference type="Pfam" id="PF13813"/>
    </source>
</evidence>
<comment type="similarity">
    <text evidence="3">Belongs to the wax synthase family.</text>
</comment>
<dbReference type="GO" id="GO:0016020">
    <property type="term" value="C:membrane"/>
    <property type="evidence" value="ECO:0007669"/>
    <property type="project" value="UniProtKB-SubCell"/>
</dbReference>
<feature type="transmembrane region" description="Helical" evidence="8">
    <location>
        <begin position="264"/>
        <end position="283"/>
    </location>
</feature>
<evidence type="ECO:0000256" key="8">
    <source>
        <dbReference type="SAM" id="Phobius"/>
    </source>
</evidence>
<evidence type="ECO:0000313" key="11">
    <source>
        <dbReference type="Proteomes" id="UP001303160"/>
    </source>
</evidence>
<comment type="caution">
    <text evidence="10">The sequence shown here is derived from an EMBL/GenBank/DDBJ whole genome shotgun (WGS) entry which is preliminary data.</text>
</comment>
<evidence type="ECO:0000256" key="6">
    <source>
        <dbReference type="ARBA" id="ARBA00022989"/>
    </source>
</evidence>
<reference evidence="10" key="2">
    <citation type="submission" date="2023-05" db="EMBL/GenBank/DDBJ databases">
        <authorList>
            <consortium name="Lawrence Berkeley National Laboratory"/>
            <person name="Steindorff A."/>
            <person name="Hensen N."/>
            <person name="Bonometti L."/>
            <person name="Westerberg I."/>
            <person name="Brannstrom I.O."/>
            <person name="Guillou S."/>
            <person name="Cros-Aarteil S."/>
            <person name="Calhoun S."/>
            <person name="Haridas S."/>
            <person name="Kuo A."/>
            <person name="Mondo S."/>
            <person name="Pangilinan J."/>
            <person name="Riley R."/>
            <person name="Labutti K."/>
            <person name="Andreopoulos B."/>
            <person name="Lipzen A."/>
            <person name="Chen C."/>
            <person name="Yanf M."/>
            <person name="Daum C."/>
            <person name="Ng V."/>
            <person name="Clum A."/>
            <person name="Ohm R."/>
            <person name="Martin F."/>
            <person name="Silar P."/>
            <person name="Natvig D."/>
            <person name="Lalanne C."/>
            <person name="Gautier V."/>
            <person name="Ament-Velasquez S.L."/>
            <person name="Kruys A."/>
            <person name="Hutchinson M.I."/>
            <person name="Powell A.J."/>
            <person name="Barry K."/>
            <person name="Miller A.N."/>
            <person name="Grigoriev I.V."/>
            <person name="Debuchy R."/>
            <person name="Gladieux P."/>
            <person name="Thoren M.H."/>
            <person name="Johannesson H."/>
        </authorList>
    </citation>
    <scope>NUCLEOTIDE SEQUENCE</scope>
    <source>
        <strain evidence="10">CBS 315.58</strain>
    </source>
</reference>
<comment type="pathway">
    <text evidence="2">Secondary metabolite biosynthesis.</text>
</comment>
<dbReference type="InterPro" id="IPR032805">
    <property type="entry name" value="Wax_synthase_dom"/>
</dbReference>
<dbReference type="PANTHER" id="PTHR31595">
    <property type="entry name" value="LONG-CHAIN-ALCOHOL O-FATTY-ACYLTRANSFERASE 3-RELATED"/>
    <property type="match status" value="1"/>
</dbReference>
<feature type="domain" description="Wax synthase" evidence="9">
    <location>
        <begin position="213"/>
        <end position="298"/>
    </location>
</feature>
<keyword evidence="4" id="KW-0808">Transferase</keyword>
<dbReference type="PANTHER" id="PTHR31595:SF57">
    <property type="entry name" value="OS04G0481900 PROTEIN"/>
    <property type="match status" value="1"/>
</dbReference>
<feature type="transmembrane region" description="Helical" evidence="8">
    <location>
        <begin position="332"/>
        <end position="349"/>
    </location>
</feature>
<organism evidence="10 11">
    <name type="scientific">Triangularia verruculosa</name>
    <dbReference type="NCBI Taxonomy" id="2587418"/>
    <lineage>
        <taxon>Eukaryota</taxon>
        <taxon>Fungi</taxon>
        <taxon>Dikarya</taxon>
        <taxon>Ascomycota</taxon>
        <taxon>Pezizomycotina</taxon>
        <taxon>Sordariomycetes</taxon>
        <taxon>Sordariomycetidae</taxon>
        <taxon>Sordariales</taxon>
        <taxon>Podosporaceae</taxon>
        <taxon>Triangularia</taxon>
    </lineage>
</organism>
<accession>A0AAN6XJT2</accession>
<feature type="transmembrane region" description="Helical" evidence="8">
    <location>
        <begin position="59"/>
        <end position="78"/>
    </location>
</feature>
<evidence type="ECO:0000256" key="3">
    <source>
        <dbReference type="ARBA" id="ARBA00007282"/>
    </source>
</evidence>
<keyword evidence="5 8" id="KW-0812">Transmembrane</keyword>
<evidence type="ECO:0000256" key="2">
    <source>
        <dbReference type="ARBA" id="ARBA00005179"/>
    </source>
</evidence>
<keyword evidence="7 8" id="KW-0472">Membrane</keyword>
<keyword evidence="11" id="KW-1185">Reference proteome</keyword>
<feature type="transmembrane region" description="Helical" evidence="8">
    <location>
        <begin position="182"/>
        <end position="205"/>
    </location>
</feature>
<protein>
    <recommendedName>
        <fullName evidence="9">Wax synthase domain-containing protein</fullName>
    </recommendedName>
</protein>
<feature type="transmembrane region" description="Helical" evidence="8">
    <location>
        <begin position="6"/>
        <end position="24"/>
    </location>
</feature>
<comment type="subcellular location">
    <subcellularLocation>
        <location evidence="1">Membrane</location>
        <topology evidence="1">Multi-pass membrane protein</topology>
    </subcellularLocation>
</comment>